<dbReference type="PANTHER" id="PTHR46128">
    <property type="entry name" value="MITOCHONDRIAL GROUP I INTRON SPLICING FACTOR CCM1"/>
    <property type="match status" value="1"/>
</dbReference>
<reference evidence="4" key="1">
    <citation type="journal article" date="2021" name="Front. Plant Sci.">
        <title>Chromosome-Scale Genome Assembly for Chinese Sour Jujube and Insights Into Its Genome Evolution and Domestication Signature.</title>
        <authorList>
            <person name="Shen L.-Y."/>
            <person name="Luo H."/>
            <person name="Wang X.-L."/>
            <person name="Wang X.-M."/>
            <person name="Qiu X.-J."/>
            <person name="Liu H."/>
            <person name="Zhou S.-S."/>
            <person name="Jia K.-H."/>
            <person name="Nie S."/>
            <person name="Bao Y.-T."/>
            <person name="Zhang R.-G."/>
            <person name="Yun Q.-Z."/>
            <person name="Chai Y.-H."/>
            <person name="Lu J.-Y."/>
            <person name="Li Y."/>
            <person name="Zhao S.-W."/>
            <person name="Mao J.-F."/>
            <person name="Jia S.-G."/>
            <person name="Mao Y.-M."/>
        </authorList>
    </citation>
    <scope>NUCLEOTIDE SEQUENCE</scope>
    <source>
        <strain evidence="4">AT0</strain>
        <tissue evidence="4">Leaf</tissue>
    </source>
</reference>
<gene>
    <name evidence="4" type="ORF">FEM48_Zijuj02G0171700</name>
</gene>
<sequence>MNQRGIKPRLIPSVVTYDTQVGGFYAARRIHVAWDLFYKGDGQLPNLQTYAVLLDGLCKNQQLDEAMELFSEMEEKKLDLDMVVYNILIGSLYKADKDQAAKDLFCSLSSKGLIRGMCSSPYLLKTLLVHIHSQSSPDTHRQVNPSKFIKTLRKFDHLDNNEDSIEEINDLDNAVSLFNGMLRMHPLPSSVRFN</sequence>
<dbReference type="Proteomes" id="UP000813462">
    <property type="component" value="Unassembled WGS sequence"/>
</dbReference>
<evidence type="ECO:0000256" key="2">
    <source>
        <dbReference type="ARBA" id="ARBA00022737"/>
    </source>
</evidence>
<accession>A0A978VWX4</accession>
<dbReference type="PANTHER" id="PTHR46128:SF358">
    <property type="entry name" value="TETRATRICOPEPTIDE REPEAT (TPR)-LIKE SUPERFAMILY PROTEIN"/>
    <property type="match status" value="1"/>
</dbReference>
<evidence type="ECO:0000256" key="3">
    <source>
        <dbReference type="PROSITE-ProRule" id="PRU00708"/>
    </source>
</evidence>
<dbReference type="Gene3D" id="1.25.40.10">
    <property type="entry name" value="Tetratricopeptide repeat domain"/>
    <property type="match status" value="1"/>
</dbReference>
<dbReference type="InterPro" id="IPR050872">
    <property type="entry name" value="PPR_P_subfamily"/>
</dbReference>
<evidence type="ECO:0008006" key="6">
    <source>
        <dbReference type="Google" id="ProtNLM"/>
    </source>
</evidence>
<dbReference type="PROSITE" id="PS51375">
    <property type="entry name" value="PPR"/>
    <property type="match status" value="1"/>
</dbReference>
<dbReference type="AlphaFoldDB" id="A0A978VWX4"/>
<evidence type="ECO:0000313" key="5">
    <source>
        <dbReference type="Proteomes" id="UP000813462"/>
    </source>
</evidence>
<organism evidence="4 5">
    <name type="scientific">Ziziphus jujuba var. spinosa</name>
    <dbReference type="NCBI Taxonomy" id="714518"/>
    <lineage>
        <taxon>Eukaryota</taxon>
        <taxon>Viridiplantae</taxon>
        <taxon>Streptophyta</taxon>
        <taxon>Embryophyta</taxon>
        <taxon>Tracheophyta</taxon>
        <taxon>Spermatophyta</taxon>
        <taxon>Magnoliopsida</taxon>
        <taxon>eudicotyledons</taxon>
        <taxon>Gunneridae</taxon>
        <taxon>Pentapetalae</taxon>
        <taxon>rosids</taxon>
        <taxon>fabids</taxon>
        <taxon>Rosales</taxon>
        <taxon>Rhamnaceae</taxon>
        <taxon>Paliureae</taxon>
        <taxon>Ziziphus</taxon>
    </lineage>
</organism>
<keyword evidence="2" id="KW-0677">Repeat</keyword>
<feature type="repeat" description="PPR" evidence="3">
    <location>
        <begin position="46"/>
        <end position="80"/>
    </location>
</feature>
<name>A0A978VWX4_ZIZJJ</name>
<evidence type="ECO:0000313" key="4">
    <source>
        <dbReference type="EMBL" id="KAH7543319.1"/>
    </source>
</evidence>
<dbReference type="Pfam" id="PF13041">
    <property type="entry name" value="PPR_2"/>
    <property type="match status" value="1"/>
</dbReference>
<proteinExistence type="inferred from homology"/>
<dbReference type="InterPro" id="IPR011990">
    <property type="entry name" value="TPR-like_helical_dom_sf"/>
</dbReference>
<comment type="caution">
    <text evidence="4">The sequence shown here is derived from an EMBL/GenBank/DDBJ whole genome shotgun (WGS) entry which is preliminary data.</text>
</comment>
<dbReference type="NCBIfam" id="TIGR00756">
    <property type="entry name" value="PPR"/>
    <property type="match status" value="1"/>
</dbReference>
<dbReference type="EMBL" id="JAEACU010000002">
    <property type="protein sequence ID" value="KAH7543319.1"/>
    <property type="molecule type" value="Genomic_DNA"/>
</dbReference>
<comment type="similarity">
    <text evidence="1">Belongs to the PPR family. P subfamily.</text>
</comment>
<protein>
    <recommendedName>
        <fullName evidence="6">Pentatricopeptide repeat-containing protein</fullName>
    </recommendedName>
</protein>
<evidence type="ECO:0000256" key="1">
    <source>
        <dbReference type="ARBA" id="ARBA00007626"/>
    </source>
</evidence>
<dbReference type="InterPro" id="IPR002885">
    <property type="entry name" value="PPR_rpt"/>
</dbReference>